<evidence type="ECO:0000256" key="2">
    <source>
        <dbReference type="ARBA" id="ARBA00023125"/>
    </source>
</evidence>
<dbReference type="InterPro" id="IPR001647">
    <property type="entry name" value="HTH_TetR"/>
</dbReference>
<dbReference type="InterPro" id="IPR009057">
    <property type="entry name" value="Homeodomain-like_sf"/>
</dbReference>
<reference evidence="6" key="1">
    <citation type="submission" date="2024-05" db="EMBL/GenBank/DDBJ databases">
        <authorList>
            <person name="Cai S.Y."/>
            <person name="Jin L.M."/>
            <person name="Li H.R."/>
        </authorList>
    </citation>
    <scope>NUCLEOTIDE SEQUENCE</scope>
    <source>
        <strain evidence="6">A5-74</strain>
    </source>
</reference>
<keyword evidence="3" id="KW-0804">Transcription</keyword>
<sequence>MSPRAAALAPDARRAQIVAAATPLVREHGTSVTTKQIAAAAGIAEGTVFRAFADKETLLHAVVEDVLRPEPALRQIATIDLDRPLAAVVRDIAVTMQERVRSVFDIIMAVHWMPEAARRPDPQPDPITQRVIEILERFRDTLSVEPAKAADVLRILIFAGTHPMINEGRPLLAQDITDVLLHGISRRDGPSAAPP</sequence>
<evidence type="ECO:0000313" key="6">
    <source>
        <dbReference type="EMBL" id="XCG64688.1"/>
    </source>
</evidence>
<dbReference type="PRINTS" id="PR00455">
    <property type="entry name" value="HTHTETR"/>
</dbReference>
<dbReference type="InterPro" id="IPR050109">
    <property type="entry name" value="HTH-type_TetR-like_transc_reg"/>
</dbReference>
<feature type="domain" description="HTH tetR-type" evidence="5">
    <location>
        <begin position="11"/>
        <end position="70"/>
    </location>
</feature>
<organism evidence="6">
    <name type="scientific">Nakamurella sp. A5-74</name>
    <dbReference type="NCBI Taxonomy" id="3158264"/>
    <lineage>
        <taxon>Bacteria</taxon>
        <taxon>Bacillati</taxon>
        <taxon>Actinomycetota</taxon>
        <taxon>Actinomycetes</taxon>
        <taxon>Nakamurellales</taxon>
        <taxon>Nakamurellaceae</taxon>
        <taxon>Nakamurella</taxon>
    </lineage>
</organism>
<protein>
    <submittedName>
        <fullName evidence="6">TetR/AcrR family transcriptional regulator</fullName>
    </submittedName>
</protein>
<gene>
    <name evidence="6" type="ORF">ABLG96_05030</name>
</gene>
<dbReference type="PANTHER" id="PTHR30055:SF234">
    <property type="entry name" value="HTH-TYPE TRANSCRIPTIONAL REGULATOR BETI"/>
    <property type="match status" value="1"/>
</dbReference>
<feature type="DNA-binding region" description="H-T-H motif" evidence="4">
    <location>
        <begin position="33"/>
        <end position="52"/>
    </location>
</feature>
<dbReference type="SUPFAM" id="SSF46689">
    <property type="entry name" value="Homeodomain-like"/>
    <property type="match status" value="1"/>
</dbReference>
<evidence type="ECO:0000256" key="1">
    <source>
        <dbReference type="ARBA" id="ARBA00023015"/>
    </source>
</evidence>
<keyword evidence="1" id="KW-0805">Transcription regulation</keyword>
<dbReference type="GO" id="GO:0003700">
    <property type="term" value="F:DNA-binding transcription factor activity"/>
    <property type="evidence" value="ECO:0007669"/>
    <property type="project" value="TreeGrafter"/>
</dbReference>
<dbReference type="EMBL" id="CP159218">
    <property type="protein sequence ID" value="XCG64688.1"/>
    <property type="molecule type" value="Genomic_DNA"/>
</dbReference>
<dbReference type="PANTHER" id="PTHR30055">
    <property type="entry name" value="HTH-TYPE TRANSCRIPTIONAL REGULATOR RUTR"/>
    <property type="match status" value="1"/>
</dbReference>
<accession>A0AAU8DT96</accession>
<keyword evidence="2 4" id="KW-0238">DNA-binding</keyword>
<dbReference type="GO" id="GO:0000976">
    <property type="term" value="F:transcription cis-regulatory region binding"/>
    <property type="evidence" value="ECO:0007669"/>
    <property type="project" value="TreeGrafter"/>
</dbReference>
<evidence type="ECO:0000256" key="3">
    <source>
        <dbReference type="ARBA" id="ARBA00023163"/>
    </source>
</evidence>
<proteinExistence type="predicted"/>
<dbReference type="AlphaFoldDB" id="A0AAU8DT96"/>
<evidence type="ECO:0000256" key="4">
    <source>
        <dbReference type="PROSITE-ProRule" id="PRU00335"/>
    </source>
</evidence>
<dbReference type="Pfam" id="PF00440">
    <property type="entry name" value="TetR_N"/>
    <property type="match status" value="1"/>
</dbReference>
<name>A0AAU8DT96_9ACTN</name>
<evidence type="ECO:0000259" key="5">
    <source>
        <dbReference type="PROSITE" id="PS50977"/>
    </source>
</evidence>
<dbReference type="PROSITE" id="PS50977">
    <property type="entry name" value="HTH_TETR_2"/>
    <property type="match status" value="1"/>
</dbReference>
<dbReference type="RefSeq" id="WP_353650301.1">
    <property type="nucleotide sequence ID" value="NZ_CP159218.1"/>
</dbReference>
<dbReference type="Gene3D" id="1.10.357.10">
    <property type="entry name" value="Tetracycline Repressor, domain 2"/>
    <property type="match status" value="1"/>
</dbReference>